<proteinExistence type="predicted"/>
<dbReference type="AlphaFoldDB" id="A0A0H5Q1E4"/>
<dbReference type="EMBL" id="LN853189">
    <property type="protein sequence ID" value="CRY95230.1"/>
    <property type="molecule type" value="Genomic_DNA"/>
</dbReference>
<accession>A0A0H5Q1E4</accession>
<reference evidence="1" key="1">
    <citation type="submission" date="2015-06" db="EMBL/GenBank/DDBJ databases">
        <authorList>
            <person name="Joergensen T."/>
        </authorList>
    </citation>
    <scope>NUCLEOTIDE SEQUENCE</scope>
    <source>
        <strain evidence="1">RGRH0557</strain>
    </source>
</reference>
<reference evidence="1" key="2">
    <citation type="submission" date="2015-07" db="EMBL/GenBank/DDBJ databases">
        <title>Plasmids, circular viruses and viroids from rat gut.</title>
        <authorList>
            <person name="Jorgensen T.J."/>
            <person name="Hansen M.A."/>
            <person name="Xu Z."/>
            <person name="Tabak M.A."/>
            <person name="Sorensen S.J."/>
            <person name="Hansen L.H."/>
        </authorList>
    </citation>
    <scope>NUCLEOTIDE SEQUENCE</scope>
    <source>
        <strain evidence="1">RGRH0557</strain>
    </source>
</reference>
<sequence>MLVCMASIRGVDDLPDSALDSFPPTVRRAFADYSRAGAALRMYRRRGWNDSAVRFQRDRAAAALKVALDDWQFNEENPALF</sequence>
<name>A0A0H5Q1E4_9ZZZZ</name>
<organism evidence="1">
    <name type="scientific">uncultured prokaryote</name>
    <dbReference type="NCBI Taxonomy" id="198431"/>
    <lineage>
        <taxon>unclassified sequences</taxon>
        <taxon>environmental samples</taxon>
    </lineage>
</organism>
<protein>
    <submittedName>
        <fullName evidence="1">Uncharacterized protein</fullName>
    </submittedName>
</protein>
<evidence type="ECO:0000313" key="1">
    <source>
        <dbReference type="EMBL" id="CRY95230.1"/>
    </source>
</evidence>